<sequence length="105" mass="11776">MPPQWSKGHALEFDKLNPVDGKISGEASRSHMVKSNLPYSALKNIWILGDIDRDGCLDADEFALVCYIMKLKLEGYELPPTLPAHLVPPSKRSSEQALRNGYHKE</sequence>
<dbReference type="Proteomes" id="UP000269396">
    <property type="component" value="Unassembled WGS sequence"/>
</dbReference>
<dbReference type="GO" id="GO:0006897">
    <property type="term" value="P:endocytosis"/>
    <property type="evidence" value="ECO:0007669"/>
    <property type="project" value="TreeGrafter"/>
</dbReference>
<dbReference type="EMBL" id="UZAL01003846">
    <property type="protein sequence ID" value="VDO88499.1"/>
    <property type="molecule type" value="Genomic_DNA"/>
</dbReference>
<dbReference type="Gene3D" id="1.10.238.10">
    <property type="entry name" value="EF-hand"/>
    <property type="match status" value="1"/>
</dbReference>
<reference evidence="1 2" key="1">
    <citation type="submission" date="2018-11" db="EMBL/GenBank/DDBJ databases">
        <authorList>
            <consortium name="Pathogen Informatics"/>
        </authorList>
    </citation>
    <scope>NUCLEOTIDE SEQUENCE [LARGE SCALE GENOMIC DNA]</scope>
    <source>
        <strain>Denwood</strain>
        <strain evidence="2">Zambia</strain>
    </source>
</reference>
<dbReference type="GO" id="GO:0005886">
    <property type="term" value="C:plasma membrane"/>
    <property type="evidence" value="ECO:0007669"/>
    <property type="project" value="TreeGrafter"/>
</dbReference>
<evidence type="ECO:0000313" key="2">
    <source>
        <dbReference type="Proteomes" id="UP000269396"/>
    </source>
</evidence>
<organism evidence="1 2">
    <name type="scientific">Schistosoma mattheei</name>
    <dbReference type="NCBI Taxonomy" id="31246"/>
    <lineage>
        <taxon>Eukaryota</taxon>
        <taxon>Metazoa</taxon>
        <taxon>Spiralia</taxon>
        <taxon>Lophotrochozoa</taxon>
        <taxon>Platyhelminthes</taxon>
        <taxon>Trematoda</taxon>
        <taxon>Digenea</taxon>
        <taxon>Strigeidida</taxon>
        <taxon>Schistosomatoidea</taxon>
        <taxon>Schistosomatidae</taxon>
        <taxon>Schistosoma</taxon>
    </lineage>
</organism>
<dbReference type="InterPro" id="IPR000261">
    <property type="entry name" value="EH_dom"/>
</dbReference>
<dbReference type="SUPFAM" id="SSF47473">
    <property type="entry name" value="EF-hand"/>
    <property type="match status" value="1"/>
</dbReference>
<dbReference type="InterPro" id="IPR011992">
    <property type="entry name" value="EF-hand-dom_pair"/>
</dbReference>
<dbReference type="CDD" id="cd00052">
    <property type="entry name" value="EH"/>
    <property type="match status" value="1"/>
</dbReference>
<dbReference type="InterPro" id="IPR002048">
    <property type="entry name" value="EF_hand_dom"/>
</dbReference>
<dbReference type="Pfam" id="PF12763">
    <property type="entry name" value="EH"/>
    <property type="match status" value="1"/>
</dbReference>
<dbReference type="SMART" id="SM00027">
    <property type="entry name" value="EH"/>
    <property type="match status" value="1"/>
</dbReference>
<dbReference type="PROSITE" id="PS00018">
    <property type="entry name" value="EF_HAND_1"/>
    <property type="match status" value="1"/>
</dbReference>
<accession>A0A183NKJ4</accession>
<dbReference type="InterPro" id="IPR018247">
    <property type="entry name" value="EF_Hand_1_Ca_BS"/>
</dbReference>
<gene>
    <name evidence="1" type="ORF">SMTD_LOCUS2630</name>
</gene>
<dbReference type="PANTHER" id="PTHR11216">
    <property type="entry name" value="EH DOMAIN"/>
    <property type="match status" value="1"/>
</dbReference>
<dbReference type="GO" id="GO:0005737">
    <property type="term" value="C:cytoplasm"/>
    <property type="evidence" value="ECO:0007669"/>
    <property type="project" value="TreeGrafter"/>
</dbReference>
<dbReference type="PROSITE" id="PS50031">
    <property type="entry name" value="EH"/>
    <property type="match status" value="1"/>
</dbReference>
<dbReference type="PROSITE" id="PS50222">
    <property type="entry name" value="EF_HAND_2"/>
    <property type="match status" value="1"/>
</dbReference>
<dbReference type="STRING" id="31246.A0A183NKJ4"/>
<proteinExistence type="predicted"/>
<evidence type="ECO:0000313" key="1">
    <source>
        <dbReference type="EMBL" id="VDO88499.1"/>
    </source>
</evidence>
<protein>
    <submittedName>
        <fullName evidence="1">Uncharacterized protein</fullName>
    </submittedName>
</protein>
<name>A0A183NKJ4_9TREM</name>
<dbReference type="GO" id="GO:0016197">
    <property type="term" value="P:endosomal transport"/>
    <property type="evidence" value="ECO:0007669"/>
    <property type="project" value="TreeGrafter"/>
</dbReference>
<keyword evidence="2" id="KW-1185">Reference proteome</keyword>
<dbReference type="GO" id="GO:0005509">
    <property type="term" value="F:calcium ion binding"/>
    <property type="evidence" value="ECO:0007669"/>
    <property type="project" value="InterPro"/>
</dbReference>
<dbReference type="AlphaFoldDB" id="A0A183NKJ4"/>